<accession>A0AAD6ZDV6</accession>
<sequence>MRRGWLGRRLRMASNPLYRRLPAPGKLAWHTSSHQRTQGNAVCFAFQFWQSAFPDIASNVGDLVAEILKQLAETVEPLECPEFETLDLSWVHEECKALGVTNKGTLVNCWHMSSRAHDRGG</sequence>
<name>A0AAD6ZDV6_9AGAR</name>
<reference evidence="1" key="1">
    <citation type="submission" date="2023-03" db="EMBL/GenBank/DDBJ databases">
        <title>Massive genome expansion in bonnet fungi (Mycena s.s.) driven by repeated elements and novel gene families across ecological guilds.</title>
        <authorList>
            <consortium name="Lawrence Berkeley National Laboratory"/>
            <person name="Harder C.B."/>
            <person name="Miyauchi S."/>
            <person name="Viragh M."/>
            <person name="Kuo A."/>
            <person name="Thoen E."/>
            <person name="Andreopoulos B."/>
            <person name="Lu D."/>
            <person name="Skrede I."/>
            <person name="Drula E."/>
            <person name="Henrissat B."/>
            <person name="Morin E."/>
            <person name="Kohler A."/>
            <person name="Barry K."/>
            <person name="LaButti K."/>
            <person name="Morin E."/>
            <person name="Salamov A."/>
            <person name="Lipzen A."/>
            <person name="Mereny Z."/>
            <person name="Hegedus B."/>
            <person name="Baldrian P."/>
            <person name="Stursova M."/>
            <person name="Weitz H."/>
            <person name="Taylor A."/>
            <person name="Grigoriev I.V."/>
            <person name="Nagy L.G."/>
            <person name="Martin F."/>
            <person name="Kauserud H."/>
        </authorList>
    </citation>
    <scope>NUCLEOTIDE SEQUENCE</scope>
    <source>
        <strain evidence="1">CBHHK002</strain>
    </source>
</reference>
<evidence type="ECO:0000313" key="2">
    <source>
        <dbReference type="Proteomes" id="UP001218218"/>
    </source>
</evidence>
<protein>
    <submittedName>
        <fullName evidence="1">Uncharacterized protein</fullName>
    </submittedName>
</protein>
<dbReference type="Proteomes" id="UP001218218">
    <property type="component" value="Unassembled WGS sequence"/>
</dbReference>
<organism evidence="1 2">
    <name type="scientific">Mycena albidolilacea</name>
    <dbReference type="NCBI Taxonomy" id="1033008"/>
    <lineage>
        <taxon>Eukaryota</taxon>
        <taxon>Fungi</taxon>
        <taxon>Dikarya</taxon>
        <taxon>Basidiomycota</taxon>
        <taxon>Agaricomycotina</taxon>
        <taxon>Agaricomycetes</taxon>
        <taxon>Agaricomycetidae</taxon>
        <taxon>Agaricales</taxon>
        <taxon>Marasmiineae</taxon>
        <taxon>Mycenaceae</taxon>
        <taxon>Mycena</taxon>
    </lineage>
</organism>
<dbReference type="AlphaFoldDB" id="A0AAD6ZDV6"/>
<proteinExistence type="predicted"/>
<dbReference type="EMBL" id="JARIHO010000057">
    <property type="protein sequence ID" value="KAJ7318529.1"/>
    <property type="molecule type" value="Genomic_DNA"/>
</dbReference>
<comment type="caution">
    <text evidence="1">The sequence shown here is derived from an EMBL/GenBank/DDBJ whole genome shotgun (WGS) entry which is preliminary data.</text>
</comment>
<evidence type="ECO:0000313" key="1">
    <source>
        <dbReference type="EMBL" id="KAJ7318529.1"/>
    </source>
</evidence>
<gene>
    <name evidence="1" type="ORF">DFH08DRAFT_1086547</name>
</gene>
<keyword evidence="2" id="KW-1185">Reference proteome</keyword>